<dbReference type="InterPro" id="IPR008271">
    <property type="entry name" value="Ser/Thr_kinase_AS"/>
</dbReference>
<evidence type="ECO:0000256" key="1">
    <source>
        <dbReference type="ARBA" id="ARBA00012513"/>
    </source>
</evidence>
<evidence type="ECO:0000259" key="9">
    <source>
        <dbReference type="PROSITE" id="PS50011"/>
    </source>
</evidence>
<feature type="domain" description="Protein kinase" evidence="9">
    <location>
        <begin position="1"/>
        <end position="261"/>
    </location>
</feature>
<name>A0ABR9N4S1_9MICO</name>
<dbReference type="RefSeq" id="WP_192864654.1">
    <property type="nucleotide sequence ID" value="NZ_JADAQT010000107.1"/>
</dbReference>
<dbReference type="PANTHER" id="PTHR43289">
    <property type="entry name" value="MITOGEN-ACTIVATED PROTEIN KINASE KINASE KINASE 20-RELATED"/>
    <property type="match status" value="1"/>
</dbReference>
<feature type="transmembrane region" description="Helical" evidence="8">
    <location>
        <begin position="279"/>
        <end position="297"/>
    </location>
</feature>
<organism evidence="10 11">
    <name type="scientific">Myceligenerans pegani</name>
    <dbReference type="NCBI Taxonomy" id="2776917"/>
    <lineage>
        <taxon>Bacteria</taxon>
        <taxon>Bacillati</taxon>
        <taxon>Actinomycetota</taxon>
        <taxon>Actinomycetes</taxon>
        <taxon>Micrococcales</taxon>
        <taxon>Promicromonosporaceae</taxon>
        <taxon>Myceligenerans</taxon>
    </lineage>
</organism>
<feature type="non-terminal residue" evidence="10">
    <location>
        <position position="302"/>
    </location>
</feature>
<dbReference type="SMART" id="SM00220">
    <property type="entry name" value="S_TKc"/>
    <property type="match status" value="1"/>
</dbReference>
<dbReference type="EMBL" id="JADAQT010000107">
    <property type="protein sequence ID" value="MBE1878109.1"/>
    <property type="molecule type" value="Genomic_DNA"/>
</dbReference>
<keyword evidence="2 10" id="KW-0723">Serine/threonine-protein kinase</keyword>
<evidence type="ECO:0000313" key="11">
    <source>
        <dbReference type="Proteomes" id="UP000625527"/>
    </source>
</evidence>
<dbReference type="InterPro" id="IPR000719">
    <property type="entry name" value="Prot_kinase_dom"/>
</dbReference>
<reference evidence="10 11" key="1">
    <citation type="submission" date="2020-10" db="EMBL/GenBank/DDBJ databases">
        <title>Myceligenerans pegani sp. nov., an endophytic actinomycete isolated from Peganum harmala L. in Xinjiang, China.</title>
        <authorList>
            <person name="Xin L."/>
        </authorList>
    </citation>
    <scope>NUCLEOTIDE SEQUENCE [LARGE SCALE GENOMIC DNA]</scope>
    <source>
        <strain evidence="10 11">TRM65318</strain>
    </source>
</reference>
<dbReference type="Gene3D" id="1.10.510.10">
    <property type="entry name" value="Transferase(Phosphotransferase) domain 1"/>
    <property type="match status" value="1"/>
</dbReference>
<dbReference type="Pfam" id="PF00069">
    <property type="entry name" value="Pkinase"/>
    <property type="match status" value="1"/>
</dbReference>
<dbReference type="SUPFAM" id="SSF56112">
    <property type="entry name" value="Protein kinase-like (PK-like)"/>
    <property type="match status" value="1"/>
</dbReference>
<dbReference type="Proteomes" id="UP000625527">
    <property type="component" value="Unassembled WGS sequence"/>
</dbReference>
<dbReference type="EC" id="2.7.11.1" evidence="1"/>
<dbReference type="GO" id="GO:0004674">
    <property type="term" value="F:protein serine/threonine kinase activity"/>
    <property type="evidence" value="ECO:0007669"/>
    <property type="project" value="UniProtKB-KW"/>
</dbReference>
<evidence type="ECO:0000256" key="7">
    <source>
        <dbReference type="SAM" id="MobiDB-lite"/>
    </source>
</evidence>
<evidence type="ECO:0000256" key="4">
    <source>
        <dbReference type="ARBA" id="ARBA00022741"/>
    </source>
</evidence>
<keyword evidence="5 10" id="KW-0418">Kinase</keyword>
<keyword evidence="4" id="KW-0547">Nucleotide-binding</keyword>
<dbReference type="CDD" id="cd14014">
    <property type="entry name" value="STKc_PknB_like"/>
    <property type="match status" value="1"/>
</dbReference>
<dbReference type="PROSITE" id="PS50011">
    <property type="entry name" value="PROTEIN_KINASE_DOM"/>
    <property type="match status" value="1"/>
</dbReference>
<comment type="caution">
    <text evidence="10">The sequence shown here is derived from an EMBL/GenBank/DDBJ whole genome shotgun (WGS) entry which is preliminary data.</text>
</comment>
<keyword evidence="3" id="KW-0808">Transferase</keyword>
<dbReference type="PROSITE" id="PS00108">
    <property type="entry name" value="PROTEIN_KINASE_ST"/>
    <property type="match status" value="1"/>
</dbReference>
<keyword evidence="8" id="KW-1133">Transmembrane helix</keyword>
<evidence type="ECO:0000256" key="8">
    <source>
        <dbReference type="SAM" id="Phobius"/>
    </source>
</evidence>
<accession>A0ABR9N4S1</accession>
<keyword evidence="6" id="KW-0067">ATP-binding</keyword>
<keyword evidence="8" id="KW-0812">Transmembrane</keyword>
<feature type="compositionally biased region" description="Low complexity" evidence="7">
    <location>
        <begin position="146"/>
        <end position="157"/>
    </location>
</feature>
<keyword evidence="11" id="KW-1185">Reference proteome</keyword>
<dbReference type="InterPro" id="IPR011009">
    <property type="entry name" value="Kinase-like_dom_sf"/>
</dbReference>
<evidence type="ECO:0000256" key="2">
    <source>
        <dbReference type="ARBA" id="ARBA00022527"/>
    </source>
</evidence>
<protein>
    <recommendedName>
        <fullName evidence="1">non-specific serine/threonine protein kinase</fullName>
        <ecNumber evidence="1">2.7.11.1</ecNumber>
    </recommendedName>
</protein>
<sequence length="302" mass="31853">MTLLGAGGQGEVWEAVSLSVGGLRVALKRVRHDDDGARRAVKEAELLARVRHPHVVRVHDVVADGDDSWIVMEYVAGTSLARAGRIGVERAATYGAQLADGLAAVHAQGLLHRDVKPSNVLVDDDVATLVDFGIADSLWDAETVTGTPGADAGATGTSEASADDGRVRGTPAYLAPELRVPGAQYRRPADVYGLGVTLYEALEGTLPFGESGGRSSGPRERAGIRTPRRSGAMTPLLTRMLREDPRERPALEDVRDELRTIAANGTSGPSPTPRGRTRLAAVAGVVVLALVAGAYWWQAYGP</sequence>
<feature type="region of interest" description="Disordered" evidence="7">
    <location>
        <begin position="146"/>
        <end position="169"/>
    </location>
</feature>
<gene>
    <name evidence="10" type="ORF">IHE71_20675</name>
</gene>
<evidence type="ECO:0000256" key="6">
    <source>
        <dbReference type="ARBA" id="ARBA00022840"/>
    </source>
</evidence>
<evidence type="ECO:0000313" key="10">
    <source>
        <dbReference type="EMBL" id="MBE1878109.1"/>
    </source>
</evidence>
<evidence type="ECO:0000256" key="3">
    <source>
        <dbReference type="ARBA" id="ARBA00022679"/>
    </source>
</evidence>
<dbReference type="Gene3D" id="3.30.200.20">
    <property type="entry name" value="Phosphorylase Kinase, domain 1"/>
    <property type="match status" value="1"/>
</dbReference>
<evidence type="ECO:0000256" key="5">
    <source>
        <dbReference type="ARBA" id="ARBA00022777"/>
    </source>
</evidence>
<keyword evidence="8" id="KW-0472">Membrane</keyword>
<proteinExistence type="predicted"/>
<dbReference type="PANTHER" id="PTHR43289:SF6">
    <property type="entry name" value="SERINE_THREONINE-PROTEIN KINASE NEKL-3"/>
    <property type="match status" value="1"/>
</dbReference>